<protein>
    <submittedName>
        <fullName evidence="1">Uncharacterized protein</fullName>
    </submittedName>
</protein>
<name>A0ABN2F6Z4_9ACTN</name>
<dbReference type="Proteomes" id="UP001500064">
    <property type="component" value="Unassembled WGS sequence"/>
</dbReference>
<proteinExistence type="predicted"/>
<reference evidence="1 2" key="1">
    <citation type="journal article" date="2019" name="Int. J. Syst. Evol. Microbiol.">
        <title>The Global Catalogue of Microorganisms (GCM) 10K type strain sequencing project: providing services to taxonomists for standard genome sequencing and annotation.</title>
        <authorList>
            <consortium name="The Broad Institute Genomics Platform"/>
            <consortium name="The Broad Institute Genome Sequencing Center for Infectious Disease"/>
            <person name="Wu L."/>
            <person name="Ma J."/>
        </authorList>
    </citation>
    <scope>NUCLEOTIDE SEQUENCE [LARGE SCALE GENOMIC DNA]</scope>
    <source>
        <strain evidence="1 2">JCM 13929</strain>
    </source>
</reference>
<evidence type="ECO:0000313" key="2">
    <source>
        <dbReference type="Proteomes" id="UP001500064"/>
    </source>
</evidence>
<comment type="caution">
    <text evidence="1">The sequence shown here is derived from an EMBL/GenBank/DDBJ whole genome shotgun (WGS) entry which is preliminary data.</text>
</comment>
<keyword evidence="2" id="KW-1185">Reference proteome</keyword>
<sequence length="73" mass="8494">MRADATVWRPTLRCDSRRPRRRDQVTRGHAFARAGRPVREGWFAHRCGVSRCGQIFVPVQVEQESTWKGRGDE</sequence>
<gene>
    <name evidence="1" type="ORF">GCM10009733_031940</name>
</gene>
<dbReference type="EMBL" id="BAAAMU010000019">
    <property type="protein sequence ID" value="GAA1632602.1"/>
    <property type="molecule type" value="Genomic_DNA"/>
</dbReference>
<organism evidence="1 2">
    <name type="scientific">Nonomuraea maheshkhaliensis</name>
    <dbReference type="NCBI Taxonomy" id="419590"/>
    <lineage>
        <taxon>Bacteria</taxon>
        <taxon>Bacillati</taxon>
        <taxon>Actinomycetota</taxon>
        <taxon>Actinomycetes</taxon>
        <taxon>Streptosporangiales</taxon>
        <taxon>Streptosporangiaceae</taxon>
        <taxon>Nonomuraea</taxon>
    </lineage>
</organism>
<evidence type="ECO:0000313" key="1">
    <source>
        <dbReference type="EMBL" id="GAA1632602.1"/>
    </source>
</evidence>
<accession>A0ABN2F6Z4</accession>